<dbReference type="EMBL" id="CM018043">
    <property type="protein sequence ID" value="KAA8531090.1"/>
    <property type="molecule type" value="Genomic_DNA"/>
</dbReference>
<dbReference type="AlphaFoldDB" id="A0A5J5AKB9"/>
<evidence type="ECO:0000313" key="3">
    <source>
        <dbReference type="Proteomes" id="UP000325577"/>
    </source>
</evidence>
<accession>A0A5J5AKB9</accession>
<feature type="compositionally biased region" description="Basic and acidic residues" evidence="1">
    <location>
        <begin position="239"/>
        <end position="250"/>
    </location>
</feature>
<proteinExistence type="predicted"/>
<gene>
    <name evidence="2" type="ORF">F0562_005799</name>
</gene>
<reference evidence="2 3" key="1">
    <citation type="submission" date="2019-09" db="EMBL/GenBank/DDBJ databases">
        <title>A chromosome-level genome assembly of the Chinese tupelo Nyssa sinensis.</title>
        <authorList>
            <person name="Yang X."/>
            <person name="Kang M."/>
            <person name="Yang Y."/>
            <person name="Xiong H."/>
            <person name="Wang M."/>
            <person name="Zhang Z."/>
            <person name="Wang Z."/>
            <person name="Wu H."/>
            <person name="Ma T."/>
            <person name="Liu J."/>
            <person name="Xi Z."/>
        </authorList>
    </citation>
    <scope>NUCLEOTIDE SEQUENCE [LARGE SCALE GENOMIC DNA]</scope>
    <source>
        <strain evidence="2">J267</strain>
        <tissue evidence="2">Leaf</tissue>
    </source>
</reference>
<organism evidence="2 3">
    <name type="scientific">Nyssa sinensis</name>
    <dbReference type="NCBI Taxonomy" id="561372"/>
    <lineage>
        <taxon>Eukaryota</taxon>
        <taxon>Viridiplantae</taxon>
        <taxon>Streptophyta</taxon>
        <taxon>Embryophyta</taxon>
        <taxon>Tracheophyta</taxon>
        <taxon>Spermatophyta</taxon>
        <taxon>Magnoliopsida</taxon>
        <taxon>eudicotyledons</taxon>
        <taxon>Gunneridae</taxon>
        <taxon>Pentapetalae</taxon>
        <taxon>asterids</taxon>
        <taxon>Cornales</taxon>
        <taxon>Nyssaceae</taxon>
        <taxon>Nyssa</taxon>
    </lineage>
</organism>
<dbReference type="OrthoDB" id="1837706at2759"/>
<feature type="region of interest" description="Disordered" evidence="1">
    <location>
        <begin position="239"/>
        <end position="259"/>
    </location>
</feature>
<protein>
    <submittedName>
        <fullName evidence="2">Uncharacterized protein</fullName>
    </submittedName>
</protein>
<name>A0A5J5AKB9_9ASTE</name>
<dbReference type="Proteomes" id="UP000325577">
    <property type="component" value="Linkage Group LG2"/>
</dbReference>
<evidence type="ECO:0000313" key="2">
    <source>
        <dbReference type="EMBL" id="KAA8531090.1"/>
    </source>
</evidence>
<sequence>MVSGRERGQRWERLGRIGTWRRRRLERKVSFIEDDMPGDEDTTSGLLQATIAAMVGAVAKKNTKIGVVIHFVGVVWVKVRPACVAEGMKKGIIGSLVDEAFKRGCVLNDGRGESIDEIGGSGEGVIPILGWDRGSSHKGEASLNDVAMTALDRTILFVSVGAGQTMEDAKVSKMRLEWGRKRGENGGRSDTNKWQRYGRFWSRFDKVVWWNGIVEAVKNGGRHAPCLGICCYSEEHCNGKKNHDDRDQRRRLQGVPKVR</sequence>
<keyword evidence="3" id="KW-1185">Reference proteome</keyword>
<evidence type="ECO:0000256" key="1">
    <source>
        <dbReference type="SAM" id="MobiDB-lite"/>
    </source>
</evidence>